<reference evidence="4 7" key="3">
    <citation type="submission" date="2014-10" db="EMBL/GenBank/DDBJ databases">
        <title>Pan-genome analysis of Brazilian lineage A amoebal mimiviruses.</title>
        <authorList>
            <person name="Assis F.L."/>
            <person name="Abrahao J.S."/>
            <person name="Kroon E.G."/>
            <person name="Dornas F.P."/>
            <person name="Andrade K.R."/>
            <person name="Borato P.V.M."/>
            <person name="Pilotto M.R."/>
            <person name="Benamar S."/>
            <person name="LaScola B."/>
            <person name="Colson P."/>
        </authorList>
    </citation>
    <scope>NUCLEOTIDE SEQUENCE [LARGE SCALE GENOMIC DNA]</scope>
    <source>
        <strain evidence="4 7">Amazonia</strain>
    </source>
</reference>
<evidence type="ECO:0000313" key="3">
    <source>
        <dbReference type="EMBL" id="AEJ34438.1"/>
    </source>
</evidence>
<name>A0A0G2Y4T6_MIMIV</name>
<organism evidence="2 5">
    <name type="scientific">Acanthamoeba polyphaga mimivirus</name>
    <name type="common">APMV</name>
    <dbReference type="NCBI Taxonomy" id="212035"/>
    <lineage>
        <taxon>Viruses</taxon>
        <taxon>Varidnaviria</taxon>
        <taxon>Bamfordvirae</taxon>
        <taxon>Nucleocytoviricota</taxon>
        <taxon>Megaviricetes</taxon>
        <taxon>Imitervirales</taxon>
        <taxon>Mimiviridae</taxon>
        <taxon>Megamimivirinae</taxon>
        <taxon>Mimivirus</taxon>
        <taxon>Mimivirus bradfordmassiliense</taxon>
    </lineage>
</organism>
<accession>A0A0G2Y4T6</accession>
<dbReference type="Proteomes" id="UP000274448">
    <property type="component" value="Segment"/>
</dbReference>
<feature type="region of interest" description="Disordered" evidence="1">
    <location>
        <begin position="1"/>
        <end position="24"/>
    </location>
</feature>
<evidence type="ECO:0000256" key="1">
    <source>
        <dbReference type="SAM" id="MobiDB-lite"/>
    </source>
</evidence>
<dbReference type="SMR" id="A0A0G2Y4T6"/>
<protein>
    <submittedName>
        <fullName evidence="3">Uncharacterized protein L202</fullName>
    </submittedName>
</protein>
<reference evidence="3 6" key="1">
    <citation type="journal article" date="2011" name="Proc. Natl. Acad. Sci. U.S.A.">
        <title>Mimivirus shows dramatic genome reduction after intraamoebal culture.</title>
        <authorList>
            <person name="Boyer M."/>
            <person name="Azza S."/>
            <person name="Barrassi L."/>
            <person name="Klose T."/>
            <person name="Campocasso A."/>
            <person name="Pagnier I."/>
            <person name="Fournous G."/>
            <person name="Borg A."/>
            <person name="Robert C."/>
            <person name="Zhang X."/>
            <person name="Desnues C."/>
            <person name="Henrissat B."/>
            <person name="Rossmann M.G."/>
            <person name="La Scola B."/>
            <person name="Raoult D."/>
        </authorList>
    </citation>
    <scope>NUCLEOTIDE SEQUENCE [LARGE SCALE GENOMIC DNA]</scope>
    <source>
        <strain evidence="3">M4</strain>
    </source>
</reference>
<evidence type="ECO:0000313" key="5">
    <source>
        <dbReference type="Proteomes" id="UP000201519"/>
    </source>
</evidence>
<dbReference type="KEGG" id="vg:9924809"/>
<evidence type="ECO:0000313" key="7">
    <source>
        <dbReference type="Proteomes" id="UP000274448"/>
    </source>
</evidence>
<dbReference type="Proteomes" id="UP000240552">
    <property type="component" value="Segment"/>
</dbReference>
<dbReference type="RefSeq" id="YP_003986698.1">
    <property type="nucleotide sequence ID" value="NC_014649.1"/>
</dbReference>
<dbReference type="EMBL" id="HQ336222">
    <property type="protein sequence ID" value="ADO18050.1"/>
    <property type="molecule type" value="Genomic_DNA"/>
</dbReference>
<sequence length="151" mass="17588">MHAKTKKLGTDTSYKRPQVTAQEQLSPEQIAEKLEGYMQINNISEVPLDTHIRYFSIQNDGTKLFRLGGFLRNKINADKYVVLSNGKNSWTVQVKNSVFFKKMNHEEEIESIHQHYKQQLQEKDKIIFKLKNKLQLLSNQTIPLGSKNKKI</sequence>
<evidence type="ECO:0000313" key="6">
    <source>
        <dbReference type="Proteomes" id="UP000240552"/>
    </source>
</evidence>
<evidence type="ECO:0000313" key="2">
    <source>
        <dbReference type="EMBL" id="ADO18050.1"/>
    </source>
</evidence>
<gene>
    <name evidence="2" type="primary">L202</name>
    <name evidence="3" type="ORF">MIMI_L202</name>
</gene>
<dbReference type="Proteomes" id="UP000201519">
    <property type="component" value="Segment"/>
</dbReference>
<dbReference type="OrthoDB" id="27906at10239"/>
<dbReference type="EMBL" id="JN036606">
    <property type="protein sequence ID" value="AEJ34438.1"/>
    <property type="molecule type" value="Genomic_DNA"/>
</dbReference>
<dbReference type="GeneID" id="9924809"/>
<dbReference type="EMBL" id="KM982403">
    <property type="protein sequence ID" value="AKI80860.1"/>
    <property type="molecule type" value="Genomic_DNA"/>
</dbReference>
<keyword evidence="5" id="KW-1185">Reference proteome</keyword>
<evidence type="ECO:0000313" key="4">
    <source>
        <dbReference type="EMBL" id="AKI80860.1"/>
    </source>
</evidence>
<reference evidence="2 5" key="2">
    <citation type="journal article" date="2011" name="Virol. J.">
        <title>Breaking the 1000-gene barrier for Mimivirus using ultra-deep genome and transcriptome sequencing.</title>
        <authorList>
            <person name="Legendre M."/>
            <person name="Santini S."/>
            <person name="Rico A."/>
            <person name="Abergel C."/>
            <person name="Claverie J.M."/>
        </authorList>
    </citation>
    <scope>NUCLEOTIDE SEQUENCE [LARGE SCALE GENOMIC DNA]</scope>
</reference>
<organismHost>
    <name type="scientific">Acanthamoeba polyphaga</name>
    <name type="common">Amoeba</name>
    <dbReference type="NCBI Taxonomy" id="5757"/>
</organismHost>
<proteinExistence type="predicted"/>
<accession>E3VZ39</accession>